<comment type="caution">
    <text evidence="2">The sequence shown here is derived from an EMBL/GenBank/DDBJ whole genome shotgun (WGS) entry which is preliminary data.</text>
</comment>
<organism evidence="2 3">
    <name type="scientific">Mycobacterium [tuberculosis] TKK-01-0051</name>
    <dbReference type="NCBI Taxonomy" id="1324261"/>
    <lineage>
        <taxon>Bacteria</taxon>
        <taxon>Bacillati</taxon>
        <taxon>Actinomycetota</taxon>
        <taxon>Actinomycetes</taxon>
        <taxon>Mycobacteriales</taxon>
        <taxon>Mycobacteriaceae</taxon>
        <taxon>Mycobacterium</taxon>
        <taxon>Mycobacterium avium complex (MAC)</taxon>
    </lineage>
</organism>
<dbReference type="EMBL" id="JLXW01000010">
    <property type="protein sequence ID" value="KBZ60927.1"/>
    <property type="molecule type" value="Genomic_DNA"/>
</dbReference>
<name>A0A051TVD5_9MYCO</name>
<dbReference type="InterPro" id="IPR032710">
    <property type="entry name" value="NTF2-like_dom_sf"/>
</dbReference>
<reference evidence="2 3" key="1">
    <citation type="submission" date="2014-04" db="EMBL/GenBank/DDBJ databases">
        <title>The Genome Sequence of Mycobacterium tuberculosis TKK-01-0051.</title>
        <authorList>
            <consortium name="The Broad Institute Genomics Platform"/>
            <consortium name="The Broad Institute Genome Sequencing Center for Infectious Disease"/>
            <person name="Earl A.M."/>
            <person name="Cohen K."/>
            <person name="Pym A."/>
            <person name="Bishai W."/>
            <person name="Maharaj K."/>
            <person name="Desjardins C."/>
            <person name="Abeel T."/>
            <person name="Young S."/>
            <person name="Zeng Q."/>
            <person name="Gargeya S."/>
            <person name="Abouelleil A."/>
            <person name="Alvarado L."/>
            <person name="Chapman S.B."/>
            <person name="Gainer-Dewar J."/>
            <person name="Goldberg J."/>
            <person name="Griggs A."/>
            <person name="Gujja S."/>
            <person name="Hansen M."/>
            <person name="Howarth C."/>
            <person name="Imamovic A."/>
            <person name="Larimer J."/>
            <person name="Murphy C."/>
            <person name="Naylor J."/>
            <person name="Pearson M."/>
            <person name="Poon T.W."/>
            <person name="Priest M."/>
            <person name="Roberts A."/>
            <person name="Saif S."/>
            <person name="Shea T."/>
            <person name="Sykes S."/>
            <person name="Wortman J."/>
            <person name="Nusbaum C."/>
            <person name="Birren B."/>
        </authorList>
    </citation>
    <scope>NUCLEOTIDE SEQUENCE [LARGE SCALE GENOMIC DNA]</scope>
    <source>
        <strain evidence="2 3">TKK-01-0051</strain>
    </source>
</reference>
<dbReference type="HOGENOM" id="CLU_1666851_0_0_11"/>
<evidence type="ECO:0000313" key="3">
    <source>
        <dbReference type="Proteomes" id="UP000025947"/>
    </source>
</evidence>
<dbReference type="RefSeq" id="WP_044486339.1">
    <property type="nucleotide sequence ID" value="NZ_KK328284.1"/>
</dbReference>
<dbReference type="InterPro" id="IPR037401">
    <property type="entry name" value="SnoaL-like"/>
</dbReference>
<dbReference type="Gene3D" id="3.10.450.50">
    <property type="match status" value="1"/>
</dbReference>
<sequence>MEIWELEVRESVRQTLADYTAATDRFDLRALAACFCDDGVLEFTGGAEPLTGPAQIEAGLGAAMTRPSQPGPPARQPPTHVRHHVSSINFASVARDRVEVSSYFAVHTDVGLDHWGRYRDVLVPADGRWLFAHRKIGVDAFAANSRMA</sequence>
<keyword evidence="3" id="KW-1185">Reference proteome</keyword>
<feature type="domain" description="SnoaL-like" evidence="1">
    <location>
        <begin position="5"/>
        <end position="135"/>
    </location>
</feature>
<dbReference type="Pfam" id="PF13577">
    <property type="entry name" value="SnoaL_4"/>
    <property type="match status" value="1"/>
</dbReference>
<gene>
    <name evidence="2" type="ORF">K875_03878</name>
</gene>
<dbReference type="AlphaFoldDB" id="A0A051TVD5"/>
<dbReference type="SUPFAM" id="SSF54427">
    <property type="entry name" value="NTF2-like"/>
    <property type="match status" value="1"/>
</dbReference>
<dbReference type="Proteomes" id="UP000025947">
    <property type="component" value="Unassembled WGS sequence"/>
</dbReference>
<evidence type="ECO:0000259" key="1">
    <source>
        <dbReference type="Pfam" id="PF13577"/>
    </source>
</evidence>
<dbReference type="PATRIC" id="fig|1324261.3.peg.3920"/>
<evidence type="ECO:0000313" key="2">
    <source>
        <dbReference type="EMBL" id="KBZ60927.1"/>
    </source>
</evidence>
<protein>
    <recommendedName>
        <fullName evidence="1">SnoaL-like domain-containing protein</fullName>
    </recommendedName>
</protein>
<proteinExistence type="predicted"/>
<accession>A0A051TVD5</accession>